<reference evidence="2 3" key="1">
    <citation type="journal article" date="2018" name="Front. Plant Sci.">
        <title>Red Clover (Trifolium pratense) and Zigzag Clover (T. medium) - A Picture of Genomic Similarities and Differences.</title>
        <authorList>
            <person name="Dluhosova J."/>
            <person name="Istvanek J."/>
            <person name="Nedelnik J."/>
            <person name="Repkova J."/>
        </authorList>
    </citation>
    <scope>NUCLEOTIDE SEQUENCE [LARGE SCALE GENOMIC DNA]</scope>
    <source>
        <strain evidence="3">cv. 10/8</strain>
        <tissue evidence="2">Leaf</tissue>
    </source>
</reference>
<keyword evidence="3" id="KW-1185">Reference proteome</keyword>
<sequence length="89" mass="9948">DPCGPEIDGEPEDDGERLGNRVEAWTARGEGVSTENQLPPPQWRQIWLNHTGEQKDQTEEEQSNTKKCVRTNKPPAPVWTTVVRRAGAA</sequence>
<accession>A0A392TIT2</accession>
<feature type="non-terminal residue" evidence="2">
    <location>
        <position position="1"/>
    </location>
</feature>
<feature type="region of interest" description="Disordered" evidence="1">
    <location>
        <begin position="49"/>
        <end position="76"/>
    </location>
</feature>
<feature type="non-terminal residue" evidence="2">
    <location>
        <position position="89"/>
    </location>
</feature>
<protein>
    <submittedName>
        <fullName evidence="2">Uncharacterized protein</fullName>
    </submittedName>
</protein>
<evidence type="ECO:0000313" key="3">
    <source>
        <dbReference type="Proteomes" id="UP000265520"/>
    </source>
</evidence>
<organism evidence="2 3">
    <name type="scientific">Trifolium medium</name>
    <dbReference type="NCBI Taxonomy" id="97028"/>
    <lineage>
        <taxon>Eukaryota</taxon>
        <taxon>Viridiplantae</taxon>
        <taxon>Streptophyta</taxon>
        <taxon>Embryophyta</taxon>
        <taxon>Tracheophyta</taxon>
        <taxon>Spermatophyta</taxon>
        <taxon>Magnoliopsida</taxon>
        <taxon>eudicotyledons</taxon>
        <taxon>Gunneridae</taxon>
        <taxon>Pentapetalae</taxon>
        <taxon>rosids</taxon>
        <taxon>fabids</taxon>
        <taxon>Fabales</taxon>
        <taxon>Fabaceae</taxon>
        <taxon>Papilionoideae</taxon>
        <taxon>50 kb inversion clade</taxon>
        <taxon>NPAAA clade</taxon>
        <taxon>Hologalegina</taxon>
        <taxon>IRL clade</taxon>
        <taxon>Trifolieae</taxon>
        <taxon>Trifolium</taxon>
    </lineage>
</organism>
<dbReference type="EMBL" id="LXQA010575662">
    <property type="protein sequence ID" value="MCI60120.1"/>
    <property type="molecule type" value="Genomic_DNA"/>
</dbReference>
<dbReference type="Proteomes" id="UP000265520">
    <property type="component" value="Unassembled WGS sequence"/>
</dbReference>
<evidence type="ECO:0000313" key="2">
    <source>
        <dbReference type="EMBL" id="MCI60120.1"/>
    </source>
</evidence>
<dbReference type="AlphaFoldDB" id="A0A392TIT2"/>
<comment type="caution">
    <text evidence="2">The sequence shown here is derived from an EMBL/GenBank/DDBJ whole genome shotgun (WGS) entry which is preliminary data.</text>
</comment>
<evidence type="ECO:0000256" key="1">
    <source>
        <dbReference type="SAM" id="MobiDB-lite"/>
    </source>
</evidence>
<proteinExistence type="predicted"/>
<name>A0A392TIT2_9FABA</name>
<feature type="region of interest" description="Disordered" evidence="1">
    <location>
        <begin position="1"/>
        <end position="21"/>
    </location>
</feature>